<accession>T1J2N4</accession>
<dbReference type="Pfam" id="PF19418">
    <property type="entry name" value="DEPDC5_CTD"/>
    <property type="match status" value="1"/>
</dbReference>
<dbReference type="InterPro" id="IPR048255">
    <property type="entry name" value="IML1_N"/>
</dbReference>
<dbReference type="GO" id="GO:0010508">
    <property type="term" value="P:positive regulation of autophagy"/>
    <property type="evidence" value="ECO:0007669"/>
    <property type="project" value="TreeGrafter"/>
</dbReference>
<dbReference type="Pfam" id="PF23013">
    <property type="entry name" value="IML1_N"/>
    <property type="match status" value="1"/>
</dbReference>
<dbReference type="GO" id="GO:0005765">
    <property type="term" value="C:lysosomal membrane"/>
    <property type="evidence" value="ECO:0007669"/>
    <property type="project" value="TreeGrafter"/>
</dbReference>
<dbReference type="InterPro" id="IPR036390">
    <property type="entry name" value="WH_DNA-bd_sf"/>
</dbReference>
<dbReference type="InterPro" id="IPR055213">
    <property type="entry name" value="IML1_double_psi_beta_barrel"/>
</dbReference>
<dbReference type="PhylomeDB" id="T1J2N4"/>
<feature type="region of interest" description="Disordered" evidence="1">
    <location>
        <begin position="475"/>
        <end position="506"/>
    </location>
</feature>
<dbReference type="PANTHER" id="PTHR13179">
    <property type="entry name" value="DEP DOMAIN CONTAINING PROTEIN 5"/>
    <property type="match status" value="1"/>
</dbReference>
<name>T1J2N4_STRMM</name>
<reference evidence="4" key="1">
    <citation type="submission" date="2011-05" db="EMBL/GenBank/DDBJ databases">
        <authorList>
            <person name="Richards S.R."/>
            <person name="Qu J."/>
            <person name="Jiang H."/>
            <person name="Jhangiani S.N."/>
            <person name="Agravi P."/>
            <person name="Goodspeed R."/>
            <person name="Gross S."/>
            <person name="Mandapat C."/>
            <person name="Jackson L."/>
            <person name="Mathew T."/>
            <person name="Pu L."/>
            <person name="Thornton R."/>
            <person name="Saada N."/>
            <person name="Wilczek-Boney K.B."/>
            <person name="Lee S."/>
            <person name="Kovar C."/>
            <person name="Wu Y."/>
            <person name="Scherer S.E."/>
            <person name="Worley K.C."/>
            <person name="Muzny D.M."/>
            <person name="Gibbs R."/>
        </authorList>
    </citation>
    <scope>NUCLEOTIDE SEQUENCE</scope>
    <source>
        <strain evidence="4">Brora</strain>
    </source>
</reference>
<dbReference type="GO" id="GO:0035556">
    <property type="term" value="P:intracellular signal transduction"/>
    <property type="evidence" value="ECO:0007669"/>
    <property type="project" value="InterPro"/>
</dbReference>
<dbReference type="Gene3D" id="1.10.10.10">
    <property type="entry name" value="Winged helix-like DNA-binding domain superfamily/Winged helix DNA-binding domain"/>
    <property type="match status" value="1"/>
</dbReference>
<evidence type="ECO:0000313" key="3">
    <source>
        <dbReference type="EnsemblMetazoa" id="SMAR007832-PA"/>
    </source>
</evidence>
<dbReference type="InterPro" id="IPR036388">
    <property type="entry name" value="WH-like_DNA-bd_sf"/>
</dbReference>
<dbReference type="STRING" id="126957.T1J2N4"/>
<protein>
    <recommendedName>
        <fullName evidence="2">DEP domain-containing protein</fullName>
    </recommendedName>
</protein>
<organism evidence="3 4">
    <name type="scientific">Strigamia maritima</name>
    <name type="common">European centipede</name>
    <name type="synonym">Geophilus maritimus</name>
    <dbReference type="NCBI Taxonomy" id="126957"/>
    <lineage>
        <taxon>Eukaryota</taxon>
        <taxon>Metazoa</taxon>
        <taxon>Ecdysozoa</taxon>
        <taxon>Arthropoda</taxon>
        <taxon>Myriapoda</taxon>
        <taxon>Chilopoda</taxon>
        <taxon>Pleurostigmophora</taxon>
        <taxon>Geophilomorpha</taxon>
        <taxon>Linotaeniidae</taxon>
        <taxon>Strigamia</taxon>
    </lineage>
</organism>
<dbReference type="InterPro" id="IPR045838">
    <property type="entry name" value="DEPDC5_CTD"/>
</dbReference>
<dbReference type="InterPro" id="IPR027244">
    <property type="entry name" value="IML1"/>
</dbReference>
<dbReference type="EnsemblMetazoa" id="SMAR007832-RA">
    <property type="protein sequence ID" value="SMAR007832-PA"/>
    <property type="gene ID" value="SMAR007832"/>
</dbReference>
<reference evidence="3" key="2">
    <citation type="submission" date="2015-02" db="UniProtKB">
        <authorList>
            <consortium name="EnsemblMetazoa"/>
        </authorList>
    </citation>
    <scope>IDENTIFICATION</scope>
</reference>
<sequence length="1578" mass="180914">MKQFKLIVHHPNFSGEDLLINSKDFPSACIGDILEIYHPEDEEKMQSRLLLQITSLKDDFQQKDTISIKQSVATAFQLRTFAQVYVNIVQLRDVALDSIEITFKDQYLGRSDMWRLKKSVENTCGYLNKKIEFCGSRCEVFEMWAQGERVTCGGITEDTKIVFRSSTSQVYLFIQLSSEMWDMDMNGDLYFEKAVNGFLTDLFQKWKKNGSSHEVTIVLFSRTFYEAQSIEDFPAHMRDCLQQDYRGRFYEDFYRVAVQNEKYEDWTVVLFDLKRLFNSYHKSVLDYHKQTGMSIPTSVNSTAAQGNFLEVLNMSLNVFEKHYLDRSFDRTGQLSVVITPGVGVFEVDRELTNITKQRIIDNGVGSDLVCLGEQPLHAVPLFKFHNKNTMNAVDDYSMPHWINLSFYSSSKSSVNYSSFIPRIKLPQMKPKSQKESVKTTGLIARSKQTKNEDTTFPFVDYDTYDAQVFKLPTAHISGPHHTHSLQRIPSRKRSDQNPPFQTKQMPPYRKFSEADITLFQAELSSQNYSQSPAISIPIKLPESPVSGIGPQFTQKTSSTRVRHATTAVDDWEDELSPPLRTIVGSAGSPYSPQAYKAYLLRPGRALINPFDPSHVTIKLTSNRRRWTHVFPLGPKGIFMQQHHYQAIPQGTSNCEYELQNSFLSSSLGHEGMQTVTEVKRKRSFVIQRTSENEPDVKNGIDITSRPRISTRSGMMYACDGQTDRNHTLLWGATGEQEWTPALTTGVDWKSLTIPACLPLTTDYFPDRRSLQNDYLISDYTLLPEEVTLGIAQQTGGNVQPLATREVFDELVSQRLQQGFQQIVFQKQTLTVCQVTNSPQVSFVARSSLHQPEVESNKEYFLSIGRIFHKVSLSGSTITVTCYRPRHPYPTLNIHYQYRFQAPDMDNYEVSWVNFMSEKLETYNWNHLDHYVCWRGQGHFNLIESLKYWRFRVCLIPYHTNATNRQMTESEKYYGRTSLTPERETQMVDNFLRIIEVINKMKKKNVIKKTLKSSTFVKPPFLSRASHPMIQTLSLLQASSSSQLTNLRSTLHSTNFRERASSTRLAEKPRLNFVTATKSMDRTRSESSNGGFSSAGDLNTSSLSLDCGADSSALDTGDESFGSGTAIPYSPEIRKYSLTMPKIEIMEAMKQPSPHGLAFVSKQQGTPSTVFISGEAVAWFVESVEGAHFQDAMEFFESILSDGVICHVSGIHDHPFIYGFYVYYFVQNEKELDGEALQTSNELPAFQNEWLEVGVKTNFNCSTPNPISRRHSMISTMGASLLKKNSTFKKSIYKECNIGIDTNEKKMRNEWCHLRYHKDFTPGAAFEITINWMVATSSMLIELLQNWMRKANTLYFQMTPVPNDPFALPFSLKSDPLRGPIFIPMNMEFLNQNFCGVEQADEISKFQEKLADYFGFIPCVSEGDSCDNSNYYIHISGHMFLMIPTRTKELHGIRIPNQMSQYHLAAVVSSPHEEYITRHVMGTSGRRIYEENREKSKVGFLWSWNHMFTKRWKSPTIAASDEAMFNRTFKDFRALCSDKHQLQNLWDDWQQIDVNATCNIVVQCHFVNSPGEYRKYPKP</sequence>
<dbReference type="EMBL" id="JH431806">
    <property type="status" value="NOT_ANNOTATED_CDS"/>
    <property type="molecule type" value="Genomic_DNA"/>
</dbReference>
<dbReference type="Proteomes" id="UP000014500">
    <property type="component" value="Unassembled WGS sequence"/>
</dbReference>
<dbReference type="GO" id="GO:0034198">
    <property type="term" value="P:cellular response to amino acid starvation"/>
    <property type="evidence" value="ECO:0007669"/>
    <property type="project" value="TreeGrafter"/>
</dbReference>
<dbReference type="OMA" id="SWMNATP"/>
<dbReference type="GO" id="GO:0005096">
    <property type="term" value="F:GTPase activator activity"/>
    <property type="evidence" value="ECO:0007669"/>
    <property type="project" value="InterPro"/>
</dbReference>
<dbReference type="InterPro" id="IPR000591">
    <property type="entry name" value="DEP_dom"/>
</dbReference>
<feature type="domain" description="DEP" evidence="2">
    <location>
        <begin position="1169"/>
        <end position="1227"/>
    </location>
</feature>
<dbReference type="Pfam" id="PF12257">
    <property type="entry name" value="IML1"/>
    <property type="match status" value="1"/>
</dbReference>
<dbReference type="SUPFAM" id="SSF46785">
    <property type="entry name" value="Winged helix' DNA-binding domain"/>
    <property type="match status" value="1"/>
</dbReference>
<evidence type="ECO:0000313" key="4">
    <source>
        <dbReference type="Proteomes" id="UP000014500"/>
    </source>
</evidence>
<proteinExistence type="predicted"/>
<dbReference type="eggNOG" id="KOG3572">
    <property type="taxonomic scope" value="Eukaryota"/>
</dbReference>
<dbReference type="HOGENOM" id="CLU_004411_0_0_1"/>
<dbReference type="PANTHER" id="PTHR13179:SF8">
    <property type="entry name" value="GATOR COMPLEX PROTEIN DEPDC5"/>
    <property type="match status" value="1"/>
</dbReference>
<dbReference type="GO" id="GO:1990130">
    <property type="term" value="C:GATOR1 complex"/>
    <property type="evidence" value="ECO:0007669"/>
    <property type="project" value="TreeGrafter"/>
</dbReference>
<evidence type="ECO:0000259" key="2">
    <source>
        <dbReference type="PROSITE" id="PS50186"/>
    </source>
</evidence>
<keyword evidence="4" id="KW-1185">Reference proteome</keyword>
<evidence type="ECO:0000256" key="1">
    <source>
        <dbReference type="SAM" id="MobiDB-lite"/>
    </source>
</evidence>
<feature type="region of interest" description="Disordered" evidence="1">
    <location>
        <begin position="1057"/>
        <end position="1093"/>
    </location>
</feature>
<dbReference type="SMART" id="SM00049">
    <property type="entry name" value="DEP"/>
    <property type="match status" value="1"/>
</dbReference>
<feature type="compositionally biased region" description="Basic and acidic residues" evidence="1">
    <location>
        <begin position="1057"/>
        <end position="1069"/>
    </location>
</feature>
<dbReference type="GO" id="GO:1904262">
    <property type="term" value="P:negative regulation of TORC1 signaling"/>
    <property type="evidence" value="ECO:0007669"/>
    <property type="project" value="TreeGrafter"/>
</dbReference>
<dbReference type="PROSITE" id="PS50186">
    <property type="entry name" value="DEP"/>
    <property type="match status" value="1"/>
</dbReference>